<dbReference type="InterPro" id="IPR025924">
    <property type="entry name" value="YHYH_dom"/>
</dbReference>
<dbReference type="Proteomes" id="UP000198862">
    <property type="component" value="Unassembled WGS sequence"/>
</dbReference>
<evidence type="ECO:0000259" key="1">
    <source>
        <dbReference type="Pfam" id="PF14240"/>
    </source>
</evidence>
<protein>
    <submittedName>
        <fullName evidence="2">Uncharacterized conserved protein, phosphatidylethanolamine-binding protein (PEBP) family</fullName>
    </submittedName>
</protein>
<dbReference type="InterPro" id="IPR005247">
    <property type="entry name" value="YbhB_YbcL/LppC-like"/>
</dbReference>
<dbReference type="STRING" id="1123010.SAMN02745724_04057"/>
<dbReference type="Pfam" id="PF14240">
    <property type="entry name" value="YHYH"/>
    <property type="match status" value="1"/>
</dbReference>
<dbReference type="InterPro" id="IPR036610">
    <property type="entry name" value="PEBP-like_sf"/>
</dbReference>
<feature type="domain" description="YHYH" evidence="1">
    <location>
        <begin position="255"/>
        <end position="355"/>
    </location>
</feature>
<proteinExistence type="predicted"/>
<sequence>MKDHKKFIFYVSTLISIIACGSDNASTQDIIGSETDAETNNLVLSSNIMVNNGSLPSTYTCDGEGISPNLSWSNPPTDTKSFAVMMHHDVAPGDSHWYWVMYDIPSSTTAINDNETIGQMGSNSVNDLNEYAPPCSQGSGDKLYTFSLYALSDSPDLTNVNNVGRNELLSAISNITLDTVTLSVSYQRNNSTSSTACEKVQLSVSQAGFNDVNVTCDTEFAYITSDTYPSHDLMNGITGTNEQIPVPAVNYSAPIKLSPVIASSKTTIDAALGVAINGVPIYDYSSQGELDIYNYDANSDTVKLGQLDNCGGHAGRGDDYHYHASPDCMLDAMTNKSADAIIGWAYDGYPLYGHTNPDGSQINLGDLDVCNGQNDNDFGYRYHTSEQAPYIFQCLVGEVDTNILPRVSPLSGNNSNVRADLTPPQDGVENLKHVISDSGTRTMTYTYQGQEYYVSYQVSNQTNCYDFEQKTVSHGGIIETGTFCR</sequence>
<evidence type="ECO:0000313" key="2">
    <source>
        <dbReference type="EMBL" id="SFD27307.1"/>
    </source>
</evidence>
<dbReference type="InterPro" id="IPR008914">
    <property type="entry name" value="PEBP"/>
</dbReference>
<dbReference type="AlphaFoldDB" id="A0A1I1QZA7"/>
<dbReference type="SUPFAM" id="SSF49777">
    <property type="entry name" value="PEBP-like"/>
    <property type="match status" value="1"/>
</dbReference>
<organism evidence="2 3">
    <name type="scientific">Pseudoalteromonas denitrificans DSM 6059</name>
    <dbReference type="NCBI Taxonomy" id="1123010"/>
    <lineage>
        <taxon>Bacteria</taxon>
        <taxon>Pseudomonadati</taxon>
        <taxon>Pseudomonadota</taxon>
        <taxon>Gammaproteobacteria</taxon>
        <taxon>Alteromonadales</taxon>
        <taxon>Pseudoalteromonadaceae</taxon>
        <taxon>Pseudoalteromonas</taxon>
    </lineage>
</organism>
<dbReference type="PANTHER" id="PTHR30289:SF8">
    <property type="entry name" value="YHYH DOMAIN-CONTAINING PROTEIN"/>
    <property type="match status" value="1"/>
</dbReference>
<dbReference type="Gene3D" id="3.90.280.10">
    <property type="entry name" value="PEBP-like"/>
    <property type="match status" value="1"/>
</dbReference>
<evidence type="ECO:0000313" key="3">
    <source>
        <dbReference type="Proteomes" id="UP000198862"/>
    </source>
</evidence>
<keyword evidence="3" id="KW-1185">Reference proteome</keyword>
<dbReference type="CDD" id="cd00865">
    <property type="entry name" value="PEBP_bact_arch"/>
    <property type="match status" value="1"/>
</dbReference>
<accession>A0A1I1QZA7</accession>
<dbReference type="PROSITE" id="PS51257">
    <property type="entry name" value="PROKAR_LIPOPROTEIN"/>
    <property type="match status" value="1"/>
</dbReference>
<dbReference type="RefSeq" id="WP_177208113.1">
    <property type="nucleotide sequence ID" value="NZ_FOLO01000045.1"/>
</dbReference>
<dbReference type="EMBL" id="FOLO01000045">
    <property type="protein sequence ID" value="SFD27307.1"/>
    <property type="molecule type" value="Genomic_DNA"/>
</dbReference>
<reference evidence="2 3" key="1">
    <citation type="submission" date="2016-10" db="EMBL/GenBank/DDBJ databases">
        <authorList>
            <person name="de Groot N.N."/>
        </authorList>
    </citation>
    <scope>NUCLEOTIDE SEQUENCE [LARGE SCALE GENOMIC DNA]</scope>
    <source>
        <strain evidence="2 3">DSM 6059</strain>
    </source>
</reference>
<gene>
    <name evidence="2" type="ORF">SAMN02745724_04057</name>
</gene>
<name>A0A1I1QZA7_9GAMM</name>
<dbReference type="PANTHER" id="PTHR30289">
    <property type="entry name" value="UNCHARACTERIZED PROTEIN YBCL-RELATED"/>
    <property type="match status" value="1"/>
</dbReference>
<dbReference type="Pfam" id="PF01161">
    <property type="entry name" value="PBP"/>
    <property type="match status" value="1"/>
</dbReference>